<reference evidence="1 2" key="1">
    <citation type="submission" date="2018-12" db="EMBL/GenBank/DDBJ databases">
        <title>Bacillus ochoae sp. nov., Paenibacillus whitsoniae sp. nov., Paenibacillus spiritus sp. nov. Isolated from the Mars Exploration Rover during spacecraft assembly.</title>
        <authorList>
            <person name="Seuylemezian A."/>
            <person name="Vaishampayan P."/>
        </authorList>
    </citation>
    <scope>NUCLEOTIDE SEQUENCE [LARGE SCALE GENOMIC DNA]</scope>
    <source>
        <strain evidence="1 2">MER 54</strain>
    </source>
</reference>
<organism evidence="1 2">
    <name type="scientific">Paenibacillus whitsoniae</name>
    <dbReference type="NCBI Taxonomy" id="2496558"/>
    <lineage>
        <taxon>Bacteria</taxon>
        <taxon>Bacillati</taxon>
        <taxon>Bacillota</taxon>
        <taxon>Bacilli</taxon>
        <taxon>Bacillales</taxon>
        <taxon>Paenibacillaceae</taxon>
        <taxon>Paenibacillus</taxon>
    </lineage>
</organism>
<protein>
    <submittedName>
        <fullName evidence="1">DUF3221 domain-containing protein</fullName>
    </submittedName>
</protein>
<dbReference type="InterPro" id="IPR021598">
    <property type="entry name" value="DUF3221"/>
</dbReference>
<dbReference type="OrthoDB" id="2603210at2"/>
<dbReference type="EMBL" id="RXHU01000006">
    <property type="protein sequence ID" value="RTE11594.1"/>
    <property type="molecule type" value="Genomic_DNA"/>
</dbReference>
<accession>A0A3S0CYC2</accession>
<gene>
    <name evidence="1" type="ORF">EJQ19_01300</name>
</gene>
<name>A0A3S0CYC2_9BACL</name>
<sequence length="236" mass="26669">MKKFILGLIFGIGLTATIGVYASDSIQAYLFPVKFVFNGVSKEIDNSEYTTLNHQGHAYVPVRFIAENMDATVRYQEQSKTIFIDQNANAGIPNIQGYITKVENNRILVVSSEQKDFSSTGGVKEFYDAVWVSNVPNEVKVGQQVQVWFQGGVLTSYPGQARSAKISFITSEKPKNATLLEEQVIEKAINTQAYSDFMIFVIKEVKYDEITDKWQIRFKNGKLNTQEQEQLIEIPD</sequence>
<dbReference type="Pfam" id="PF11518">
    <property type="entry name" value="DUF3221"/>
    <property type="match status" value="1"/>
</dbReference>
<dbReference type="Proteomes" id="UP000276128">
    <property type="component" value="Unassembled WGS sequence"/>
</dbReference>
<keyword evidence="2" id="KW-1185">Reference proteome</keyword>
<evidence type="ECO:0000313" key="2">
    <source>
        <dbReference type="Proteomes" id="UP000276128"/>
    </source>
</evidence>
<comment type="caution">
    <text evidence="1">The sequence shown here is derived from an EMBL/GenBank/DDBJ whole genome shotgun (WGS) entry which is preliminary data.</text>
</comment>
<evidence type="ECO:0000313" key="1">
    <source>
        <dbReference type="EMBL" id="RTE11594.1"/>
    </source>
</evidence>
<dbReference type="AlphaFoldDB" id="A0A3S0CYC2"/>
<proteinExistence type="predicted"/>